<evidence type="ECO:0000256" key="1">
    <source>
        <dbReference type="SAM" id="SignalP"/>
    </source>
</evidence>
<dbReference type="KEGG" id="mcad:Pan265_10910"/>
<feature type="signal peptide" evidence="1">
    <location>
        <begin position="1"/>
        <end position="33"/>
    </location>
</feature>
<dbReference type="PROSITE" id="PS00409">
    <property type="entry name" value="PROKAR_NTER_METHYL"/>
    <property type="match status" value="1"/>
</dbReference>
<organism evidence="2 3">
    <name type="scientific">Mucisphaera calidilacus</name>
    <dbReference type="NCBI Taxonomy" id="2527982"/>
    <lineage>
        <taxon>Bacteria</taxon>
        <taxon>Pseudomonadati</taxon>
        <taxon>Planctomycetota</taxon>
        <taxon>Phycisphaerae</taxon>
        <taxon>Phycisphaerales</taxon>
        <taxon>Phycisphaeraceae</taxon>
        <taxon>Mucisphaera</taxon>
    </lineage>
</organism>
<sequence length="163" mass="17351" precursor="true">MARSRRTGFTLLEVLVAMSILAALSLALTQAMAAGHMQTYAALEQARAITLVESMHEEIAAQPFPSNPLAVLPLPAIRSLITDLKAYDNLTEIPGALADHHGNLLPETYQGFTRSVLIAENATCTINDLGVTLTGIEVTVTVALPNGQSWSTTRFIPNPTGAL</sequence>
<keyword evidence="3" id="KW-1185">Reference proteome</keyword>
<evidence type="ECO:0008006" key="4">
    <source>
        <dbReference type="Google" id="ProtNLM"/>
    </source>
</evidence>
<dbReference type="Pfam" id="PF07963">
    <property type="entry name" value="N_methyl"/>
    <property type="match status" value="1"/>
</dbReference>
<dbReference type="NCBIfam" id="TIGR02532">
    <property type="entry name" value="IV_pilin_GFxxxE"/>
    <property type="match status" value="1"/>
</dbReference>
<proteinExistence type="predicted"/>
<gene>
    <name evidence="2" type="ORF">Pan265_10910</name>
</gene>
<evidence type="ECO:0000313" key="3">
    <source>
        <dbReference type="Proteomes" id="UP000320386"/>
    </source>
</evidence>
<dbReference type="Proteomes" id="UP000320386">
    <property type="component" value="Chromosome"/>
</dbReference>
<feature type="chain" id="PRO_5022010399" description="Prepilin-type N-terminal cleavage/methylation domain-containing protein" evidence="1">
    <location>
        <begin position="34"/>
        <end position="163"/>
    </location>
</feature>
<protein>
    <recommendedName>
        <fullName evidence="4">Prepilin-type N-terminal cleavage/methylation domain-containing protein</fullName>
    </recommendedName>
</protein>
<evidence type="ECO:0000313" key="2">
    <source>
        <dbReference type="EMBL" id="QDU71242.1"/>
    </source>
</evidence>
<keyword evidence="1" id="KW-0732">Signal</keyword>
<accession>A0A518BW85</accession>
<dbReference type="InterPro" id="IPR012902">
    <property type="entry name" value="N_methyl_site"/>
</dbReference>
<dbReference type="AlphaFoldDB" id="A0A518BW85"/>
<reference evidence="2 3" key="1">
    <citation type="submission" date="2019-02" db="EMBL/GenBank/DDBJ databases">
        <title>Deep-cultivation of Planctomycetes and their phenomic and genomic characterization uncovers novel biology.</title>
        <authorList>
            <person name="Wiegand S."/>
            <person name="Jogler M."/>
            <person name="Boedeker C."/>
            <person name="Pinto D."/>
            <person name="Vollmers J."/>
            <person name="Rivas-Marin E."/>
            <person name="Kohn T."/>
            <person name="Peeters S.H."/>
            <person name="Heuer A."/>
            <person name="Rast P."/>
            <person name="Oberbeckmann S."/>
            <person name="Bunk B."/>
            <person name="Jeske O."/>
            <person name="Meyerdierks A."/>
            <person name="Storesund J.E."/>
            <person name="Kallscheuer N."/>
            <person name="Luecker S."/>
            <person name="Lage O.M."/>
            <person name="Pohl T."/>
            <person name="Merkel B.J."/>
            <person name="Hornburger P."/>
            <person name="Mueller R.-W."/>
            <person name="Bruemmer F."/>
            <person name="Labrenz M."/>
            <person name="Spormann A.M."/>
            <person name="Op den Camp H."/>
            <person name="Overmann J."/>
            <person name="Amann R."/>
            <person name="Jetten M.S.M."/>
            <person name="Mascher T."/>
            <person name="Medema M.H."/>
            <person name="Devos D.P."/>
            <person name="Kaster A.-K."/>
            <person name="Ovreas L."/>
            <person name="Rohde M."/>
            <person name="Galperin M.Y."/>
            <person name="Jogler C."/>
        </authorList>
    </citation>
    <scope>NUCLEOTIDE SEQUENCE [LARGE SCALE GENOMIC DNA]</scope>
    <source>
        <strain evidence="2 3">Pan265</strain>
    </source>
</reference>
<name>A0A518BW85_9BACT</name>
<dbReference type="EMBL" id="CP036280">
    <property type="protein sequence ID" value="QDU71242.1"/>
    <property type="molecule type" value="Genomic_DNA"/>
</dbReference>
<dbReference type="RefSeq" id="WP_145445398.1">
    <property type="nucleotide sequence ID" value="NZ_CP036280.1"/>
</dbReference>